<dbReference type="OrthoDB" id="7451261at2"/>
<dbReference type="EMBL" id="CP012700">
    <property type="protein sequence ID" value="ALH81567.1"/>
    <property type="molecule type" value="Genomic_DNA"/>
</dbReference>
<dbReference type="PATRIC" id="fig|33050.5.peg.3065"/>
<accession>A0A0N9VB12</accession>
<dbReference type="AlphaFoldDB" id="A0A0N9VB12"/>
<name>A0A0N9VB12_SPHMC</name>
<dbReference type="RefSeq" id="WP_082665232.1">
    <property type="nucleotide sequence ID" value="NZ_CP012700.1"/>
</dbReference>
<gene>
    <name evidence="1" type="ORF">AN936_14765</name>
</gene>
<protein>
    <submittedName>
        <fullName evidence="1">Uncharacterized protein</fullName>
    </submittedName>
</protein>
<organism evidence="1 2">
    <name type="scientific">Sphingopyxis macrogoltabida</name>
    <name type="common">Sphingomonas macrogoltabidus</name>
    <dbReference type="NCBI Taxonomy" id="33050"/>
    <lineage>
        <taxon>Bacteria</taxon>
        <taxon>Pseudomonadati</taxon>
        <taxon>Pseudomonadota</taxon>
        <taxon>Alphaproteobacteria</taxon>
        <taxon>Sphingomonadales</taxon>
        <taxon>Sphingomonadaceae</taxon>
        <taxon>Sphingopyxis</taxon>
    </lineage>
</organism>
<dbReference type="Proteomes" id="UP000058074">
    <property type="component" value="Chromosome"/>
</dbReference>
<dbReference type="KEGG" id="smag:AN936_14765"/>
<proteinExistence type="predicted"/>
<evidence type="ECO:0000313" key="1">
    <source>
        <dbReference type="EMBL" id="ALH81567.1"/>
    </source>
</evidence>
<evidence type="ECO:0000313" key="2">
    <source>
        <dbReference type="Proteomes" id="UP000058074"/>
    </source>
</evidence>
<reference evidence="1 2" key="1">
    <citation type="journal article" date="2015" name="Genome Announc.">
        <title>Complete Genome Sequence of Polypropylene Glycol- and Polyethylene Glycol-Degrading Sphingopyxis macrogoltabida Strain EY-1.</title>
        <authorList>
            <person name="Ohtsubo Y."/>
            <person name="Nagata Y."/>
            <person name="Numata M."/>
            <person name="Tsuchikane K."/>
            <person name="Hosoyama A."/>
            <person name="Yamazoe A."/>
            <person name="Tsuda M."/>
            <person name="Fujita N."/>
            <person name="Kawai F."/>
        </authorList>
    </citation>
    <scope>NUCLEOTIDE SEQUENCE [LARGE SCALE GENOMIC DNA]</scope>
    <source>
        <strain evidence="1 2">EY-1</strain>
    </source>
</reference>
<sequence length="62" mass="6728">MTALSPLRTRLASFDHAYAVAIQLRGATGRGQFIVCTGKPIQPFRVSPTLPPLGEHLLVWVA</sequence>